<evidence type="ECO:0000313" key="3">
    <source>
        <dbReference type="Proteomes" id="UP000054477"/>
    </source>
</evidence>
<feature type="compositionally biased region" description="Acidic residues" evidence="1">
    <location>
        <begin position="76"/>
        <end position="88"/>
    </location>
</feature>
<dbReference type="AlphaFoldDB" id="A0A0C9XMF7"/>
<feature type="region of interest" description="Disordered" evidence="1">
    <location>
        <begin position="76"/>
        <end position="95"/>
    </location>
</feature>
<gene>
    <name evidence="2" type="ORF">K443DRAFT_680555</name>
</gene>
<dbReference type="EMBL" id="KN838663">
    <property type="protein sequence ID" value="KIJ98721.1"/>
    <property type="molecule type" value="Genomic_DNA"/>
</dbReference>
<protein>
    <submittedName>
        <fullName evidence="2">Uncharacterized protein</fullName>
    </submittedName>
</protein>
<proteinExistence type="predicted"/>
<name>A0A0C9XMF7_9AGAR</name>
<evidence type="ECO:0000256" key="1">
    <source>
        <dbReference type="SAM" id="MobiDB-lite"/>
    </source>
</evidence>
<dbReference type="Proteomes" id="UP000054477">
    <property type="component" value="Unassembled WGS sequence"/>
</dbReference>
<accession>A0A0C9XMF7</accession>
<sequence>MSLTSIPAFRRPFPSFAQALACLPKQNLLDTHGNPQQEVLSEYYTSLFAPRDLMRTIRPKYGDDLLLPDVFLEDDESSETETEFDDSDERSSIHTPRERKRLLALFERAISRLLGTFRRNPASS</sequence>
<reference evidence="2 3" key="1">
    <citation type="submission" date="2014-04" db="EMBL/GenBank/DDBJ databases">
        <authorList>
            <consortium name="DOE Joint Genome Institute"/>
            <person name="Kuo A."/>
            <person name="Kohler A."/>
            <person name="Nagy L.G."/>
            <person name="Floudas D."/>
            <person name="Copeland A."/>
            <person name="Barry K.W."/>
            <person name="Cichocki N."/>
            <person name="Veneault-Fourrey C."/>
            <person name="LaButti K."/>
            <person name="Lindquist E.A."/>
            <person name="Lipzen A."/>
            <person name="Lundell T."/>
            <person name="Morin E."/>
            <person name="Murat C."/>
            <person name="Sun H."/>
            <person name="Tunlid A."/>
            <person name="Henrissat B."/>
            <person name="Grigoriev I.V."/>
            <person name="Hibbett D.S."/>
            <person name="Martin F."/>
            <person name="Nordberg H.P."/>
            <person name="Cantor M.N."/>
            <person name="Hua S.X."/>
        </authorList>
    </citation>
    <scope>NUCLEOTIDE SEQUENCE [LARGE SCALE GENOMIC DNA]</scope>
    <source>
        <strain evidence="2 3">LaAM-08-1</strain>
    </source>
</reference>
<evidence type="ECO:0000313" key="2">
    <source>
        <dbReference type="EMBL" id="KIJ98721.1"/>
    </source>
</evidence>
<reference evidence="3" key="2">
    <citation type="submission" date="2015-01" db="EMBL/GenBank/DDBJ databases">
        <title>Evolutionary Origins and Diversification of the Mycorrhizal Mutualists.</title>
        <authorList>
            <consortium name="DOE Joint Genome Institute"/>
            <consortium name="Mycorrhizal Genomics Consortium"/>
            <person name="Kohler A."/>
            <person name="Kuo A."/>
            <person name="Nagy L.G."/>
            <person name="Floudas D."/>
            <person name="Copeland A."/>
            <person name="Barry K.W."/>
            <person name="Cichocki N."/>
            <person name="Veneault-Fourrey C."/>
            <person name="LaButti K."/>
            <person name="Lindquist E.A."/>
            <person name="Lipzen A."/>
            <person name="Lundell T."/>
            <person name="Morin E."/>
            <person name="Murat C."/>
            <person name="Riley R."/>
            <person name="Ohm R."/>
            <person name="Sun H."/>
            <person name="Tunlid A."/>
            <person name="Henrissat B."/>
            <person name="Grigoriev I.V."/>
            <person name="Hibbett D.S."/>
            <person name="Martin F."/>
        </authorList>
    </citation>
    <scope>NUCLEOTIDE SEQUENCE [LARGE SCALE GENOMIC DNA]</scope>
    <source>
        <strain evidence="3">LaAM-08-1</strain>
    </source>
</reference>
<keyword evidence="3" id="KW-1185">Reference proteome</keyword>
<dbReference type="OrthoDB" id="10561741at2759"/>
<organism evidence="2 3">
    <name type="scientific">Laccaria amethystina LaAM-08-1</name>
    <dbReference type="NCBI Taxonomy" id="1095629"/>
    <lineage>
        <taxon>Eukaryota</taxon>
        <taxon>Fungi</taxon>
        <taxon>Dikarya</taxon>
        <taxon>Basidiomycota</taxon>
        <taxon>Agaricomycotina</taxon>
        <taxon>Agaricomycetes</taxon>
        <taxon>Agaricomycetidae</taxon>
        <taxon>Agaricales</taxon>
        <taxon>Agaricineae</taxon>
        <taxon>Hydnangiaceae</taxon>
        <taxon>Laccaria</taxon>
    </lineage>
</organism>
<dbReference type="HOGENOM" id="CLU_2004275_0_0_1"/>